<protein>
    <recommendedName>
        <fullName evidence="2">Holin</fullName>
    </recommendedName>
</protein>
<dbReference type="EMBL" id="PP595732">
    <property type="protein sequence ID" value="XBS50001.1"/>
    <property type="molecule type" value="Genomic_DNA"/>
</dbReference>
<evidence type="ECO:0000313" key="1">
    <source>
        <dbReference type="EMBL" id="XBS50001.1"/>
    </source>
</evidence>
<organism evidence="1">
    <name type="scientific">Salmonella phage SalP219</name>
    <dbReference type="NCBI Taxonomy" id="3158864"/>
    <lineage>
        <taxon>Viruses</taxon>
        <taxon>Duplodnaviria</taxon>
        <taxon>Heunggongvirae</taxon>
        <taxon>Uroviricota</taxon>
        <taxon>Caudoviricetes</taxon>
        <taxon>Vequintavirinae</taxon>
        <taxon>Seunavirus</taxon>
    </lineage>
</organism>
<proteinExistence type="predicted"/>
<evidence type="ECO:0008006" key="2">
    <source>
        <dbReference type="Google" id="ProtNLM"/>
    </source>
</evidence>
<sequence>MITNGMIYSVSKNNLSGAVLLACFFALLSNTCFNALAEMFTNEGTAQTVNTVIDVLQVSIYAAVKIVRFKRLDRYDLPFLIAGVVAIAL</sequence>
<reference evidence="1" key="1">
    <citation type="submission" date="2024-04" db="EMBL/GenBank/DDBJ databases">
        <authorList>
            <person name="Jaglan A.B."/>
            <person name="Vashisth M."/>
            <person name="Anand T."/>
            <person name="Virmani N."/>
            <person name="Bera B."/>
            <person name="Vaid R."/>
        </authorList>
    </citation>
    <scope>NUCLEOTIDE SEQUENCE</scope>
</reference>
<name>A0AAU7PIP0_9CAUD</name>
<accession>A0AAU7PIP0</accession>